<gene>
    <name evidence="1" type="ORF">D5086_027666</name>
</gene>
<evidence type="ECO:0000313" key="1">
    <source>
        <dbReference type="EMBL" id="KAL3570417.1"/>
    </source>
</evidence>
<name>A0ACC4AW19_POPAL</name>
<evidence type="ECO:0000313" key="2">
    <source>
        <dbReference type="Proteomes" id="UP000309997"/>
    </source>
</evidence>
<organism evidence="1 2">
    <name type="scientific">Populus alba</name>
    <name type="common">White poplar</name>
    <dbReference type="NCBI Taxonomy" id="43335"/>
    <lineage>
        <taxon>Eukaryota</taxon>
        <taxon>Viridiplantae</taxon>
        <taxon>Streptophyta</taxon>
        <taxon>Embryophyta</taxon>
        <taxon>Tracheophyta</taxon>
        <taxon>Spermatophyta</taxon>
        <taxon>Magnoliopsida</taxon>
        <taxon>eudicotyledons</taxon>
        <taxon>Gunneridae</taxon>
        <taxon>Pentapetalae</taxon>
        <taxon>rosids</taxon>
        <taxon>fabids</taxon>
        <taxon>Malpighiales</taxon>
        <taxon>Salicaceae</taxon>
        <taxon>Saliceae</taxon>
        <taxon>Populus</taxon>
    </lineage>
</organism>
<proteinExistence type="predicted"/>
<dbReference type="Proteomes" id="UP000309997">
    <property type="component" value="Unassembled WGS sequence"/>
</dbReference>
<accession>A0ACC4AW19</accession>
<protein>
    <submittedName>
        <fullName evidence="1">Uncharacterized protein</fullName>
    </submittedName>
</protein>
<dbReference type="EMBL" id="RCHU02000015">
    <property type="protein sequence ID" value="KAL3570417.1"/>
    <property type="molecule type" value="Genomic_DNA"/>
</dbReference>
<keyword evidence="2" id="KW-1185">Reference proteome</keyword>
<reference evidence="1 2" key="1">
    <citation type="journal article" date="2024" name="Plant Biotechnol. J.">
        <title>Genome and CRISPR/Cas9 system of a widespread forest tree (Populus alba) in the world.</title>
        <authorList>
            <person name="Liu Y.J."/>
            <person name="Jiang P.F."/>
            <person name="Han X.M."/>
            <person name="Li X.Y."/>
            <person name="Wang H.M."/>
            <person name="Wang Y.J."/>
            <person name="Wang X.X."/>
            <person name="Zeng Q.Y."/>
        </authorList>
    </citation>
    <scope>NUCLEOTIDE SEQUENCE [LARGE SCALE GENOMIC DNA]</scope>
    <source>
        <strain evidence="2">cv. PAL-ZL1</strain>
    </source>
</reference>
<sequence>MFRTTPLELPMCTTSKQMAFANLLQKTSSSSQVPPTYLPKMTPSRARPPESSAAHSVGCDDTGFTLVTRRKKKKDTTHPPLLAPDLSLNKAPTTTQAGSPQPKGKTIAIDTVLTIPMLHDPSASTSVVHNLLPTSPILPTATQATSPQPKASSPQPKKHTDHAPVPPSTVPLPTDSSLPPIDSTQPSPTKHLSLPNDFHSSAQPNFEPFHNNAASVAPSISQLQLLDTTNCMESKMASLQSHSDASSAVDGLAETSTACIPPCDSHDDSPIPSPKTVRKKKGGRKRKEVKGL</sequence>
<comment type="caution">
    <text evidence="1">The sequence shown here is derived from an EMBL/GenBank/DDBJ whole genome shotgun (WGS) entry which is preliminary data.</text>
</comment>